<dbReference type="Pfam" id="PF08378">
    <property type="entry name" value="NERD"/>
    <property type="match status" value="1"/>
</dbReference>
<comment type="caution">
    <text evidence="2">The sequence shown here is derived from an EMBL/GenBank/DDBJ whole genome shotgun (WGS) entry which is preliminary data.</text>
</comment>
<dbReference type="InterPro" id="IPR011528">
    <property type="entry name" value="NERD"/>
</dbReference>
<reference evidence="2 3" key="1">
    <citation type="journal article" date="2017" name="Front. Microbiol.">
        <title>Labilibaculum manganireducens gen. nov., sp. nov. and Labilibaculum filiforme sp. nov., Novel Bacteroidetes Isolated from Subsurface Sediments of the Baltic Sea.</title>
        <authorList>
            <person name="Vandieken V."/>
            <person name="Marshall I.P."/>
            <person name="Niemann H."/>
            <person name="Engelen B."/>
            <person name="Cypionka H."/>
        </authorList>
    </citation>
    <scope>NUCLEOTIDE SEQUENCE [LARGE SCALE GENOMIC DNA]</scope>
    <source>
        <strain evidence="2 3">59.16B</strain>
    </source>
</reference>
<dbReference type="Proteomes" id="UP000233535">
    <property type="component" value="Unassembled WGS sequence"/>
</dbReference>
<name>A0A2N3HUZ8_9BACT</name>
<dbReference type="Pfam" id="PF02810">
    <property type="entry name" value="SEC-C"/>
    <property type="match status" value="1"/>
</dbReference>
<sequence>MEIRDSKEIIKDLKELVNSVGYIYALCLIIMDDFHFEVEKMHEVNYWERLNKNEVSLIFGLLIQESISLAKPESPFDLLEFKKRTYSLMEELHSSTNKPMIDKFKDIFENQDSDITPSKKDFFGGENSFIEPIFYAGDGIYDFQYLEYLEKKYKYDEVWLRDNKAFNFKEANEIVSRIKTLHQEKISKVNFLGLKENKAKILKELKKDKSIPKEGRKKKIDEFLSMMEFYQFFELFDIESHIKKGLVPEITESGWISFYEGLLDLLCISSDEFDSNLNIVSFLNNFSIPANSKGVNKQYKNIGDFNLFTAKPIIELENKKYFIPISFSIFEAVYESPYYWMLEDKKYHGKLSDHRGKVGEEITFELLENVFGSNRVFQSVRIESKKGHDDSDIDVLCVLGSKALCVQVKSKKLTQLSRKGSFEQLQKDFKGAVQDAYNQGVVCRERILENTATFYNSEGEKIELSEDIEEVYILGITTENYTTLTHQTSILLEKEENSPHPLFLTIFDLELVLFYLDNPYDFLYYVRQRIDLMEYFHANEEINFLGYHLVNKLWKDNKADFMQIDTSLGQLIDRNYYPFKLGIETSSKNDRIKNRWKNKDFETLCNQLGNLTSPKVTDVIFHLLDWSEQSRDNLVRLIKETKAKTRNDNSWHNFSLMAGPERSSFGLSFISWGDNNSEELMKMLLKYSRARKYKSKADCWIGIGCVKDSDKFINGFVFNDEKWEYDEILEEEIKDMFDGENKGKHIKYGKKIGRNEPCPCSSGKKYKRCCGRFN</sequence>
<gene>
    <name evidence="2" type="ORF">BZG02_14765</name>
</gene>
<dbReference type="OrthoDB" id="570299at2"/>
<evidence type="ECO:0000313" key="2">
    <source>
        <dbReference type="EMBL" id="PKQ61884.1"/>
    </source>
</evidence>
<dbReference type="SUPFAM" id="SSF103642">
    <property type="entry name" value="Sec-C motif"/>
    <property type="match status" value="1"/>
</dbReference>
<organism evidence="2 3">
    <name type="scientific">Labilibaculum filiforme</name>
    <dbReference type="NCBI Taxonomy" id="1940526"/>
    <lineage>
        <taxon>Bacteria</taxon>
        <taxon>Pseudomonadati</taxon>
        <taxon>Bacteroidota</taxon>
        <taxon>Bacteroidia</taxon>
        <taxon>Marinilabiliales</taxon>
        <taxon>Marinifilaceae</taxon>
        <taxon>Labilibaculum</taxon>
    </lineage>
</organism>
<feature type="domain" description="NERD" evidence="1">
    <location>
        <begin position="355"/>
        <end position="439"/>
    </location>
</feature>
<proteinExistence type="predicted"/>
<accession>A0A2N3HUZ8</accession>
<evidence type="ECO:0000313" key="3">
    <source>
        <dbReference type="Proteomes" id="UP000233535"/>
    </source>
</evidence>
<keyword evidence="3" id="KW-1185">Reference proteome</keyword>
<dbReference type="Gene3D" id="3.10.450.50">
    <property type="match status" value="1"/>
</dbReference>
<dbReference type="EMBL" id="MVDD01000011">
    <property type="protein sequence ID" value="PKQ61884.1"/>
    <property type="molecule type" value="Genomic_DNA"/>
</dbReference>
<protein>
    <recommendedName>
        <fullName evidence="1">NERD domain-containing protein</fullName>
    </recommendedName>
</protein>
<dbReference type="InterPro" id="IPR004027">
    <property type="entry name" value="SEC_C_motif"/>
</dbReference>
<dbReference type="RefSeq" id="WP_101262220.1">
    <property type="nucleotide sequence ID" value="NZ_MVDD01000011.1"/>
</dbReference>
<evidence type="ECO:0000259" key="1">
    <source>
        <dbReference type="Pfam" id="PF08378"/>
    </source>
</evidence>
<dbReference type="PANTHER" id="PTHR33747">
    <property type="entry name" value="UPF0225 PROTEIN SCO1677"/>
    <property type="match status" value="1"/>
</dbReference>
<dbReference type="AlphaFoldDB" id="A0A2N3HUZ8"/>
<dbReference type="PANTHER" id="PTHR33747:SF1">
    <property type="entry name" value="ADENYLATE CYCLASE-ASSOCIATED CAP C-TERMINAL DOMAIN-CONTAINING PROTEIN"/>
    <property type="match status" value="1"/>
</dbReference>